<dbReference type="InterPro" id="IPR034485">
    <property type="entry name" value="Anaerobic_Cys-type_sulfatase-m"/>
</dbReference>
<keyword evidence="3" id="KW-0479">Metal-binding</keyword>
<dbReference type="RefSeq" id="WP_194702697.1">
    <property type="nucleotide sequence ID" value="NZ_JADKNH010000009.1"/>
</dbReference>
<organism evidence="8 9">
    <name type="scientific">Fusibacter ferrireducens</name>
    <dbReference type="NCBI Taxonomy" id="2785058"/>
    <lineage>
        <taxon>Bacteria</taxon>
        <taxon>Bacillati</taxon>
        <taxon>Bacillota</taxon>
        <taxon>Clostridia</taxon>
        <taxon>Eubacteriales</taxon>
        <taxon>Eubacteriales Family XII. Incertae Sedis</taxon>
        <taxon>Fusibacter</taxon>
    </lineage>
</organism>
<proteinExistence type="inferred from homology"/>
<name>A0ABR9ZVH9_9FIRM</name>
<keyword evidence="5" id="KW-0411">Iron-sulfur</keyword>
<dbReference type="SFLD" id="SFLDG01072">
    <property type="entry name" value="dehydrogenase_like"/>
    <property type="match status" value="1"/>
</dbReference>
<evidence type="ECO:0000256" key="4">
    <source>
        <dbReference type="ARBA" id="ARBA00023004"/>
    </source>
</evidence>
<evidence type="ECO:0000256" key="3">
    <source>
        <dbReference type="ARBA" id="ARBA00022723"/>
    </source>
</evidence>
<accession>A0ABR9ZVH9</accession>
<dbReference type="PANTHER" id="PTHR43273:SF3">
    <property type="entry name" value="ANAEROBIC SULFATASE-MATURATING ENZYME HOMOLOG ASLB-RELATED"/>
    <property type="match status" value="1"/>
</dbReference>
<dbReference type="InterPro" id="IPR023867">
    <property type="entry name" value="Sulphatase_maturase_rSAM"/>
</dbReference>
<dbReference type="SFLD" id="SFLDF00289">
    <property type="entry name" value="anaerobic_Cys-type_sulfatase-m"/>
    <property type="match status" value="1"/>
</dbReference>
<dbReference type="PROSITE" id="PS51918">
    <property type="entry name" value="RADICAL_SAM"/>
    <property type="match status" value="1"/>
</dbReference>
<keyword evidence="4" id="KW-0408">Iron</keyword>
<evidence type="ECO:0000259" key="7">
    <source>
        <dbReference type="PROSITE" id="PS51918"/>
    </source>
</evidence>
<keyword evidence="2" id="KW-0949">S-adenosyl-L-methionine</keyword>
<dbReference type="InterPro" id="IPR023885">
    <property type="entry name" value="4Fe4S-binding_SPASM_dom"/>
</dbReference>
<evidence type="ECO:0000256" key="1">
    <source>
        <dbReference type="ARBA" id="ARBA00001966"/>
    </source>
</evidence>
<evidence type="ECO:0000256" key="6">
    <source>
        <dbReference type="ARBA" id="ARBA00023601"/>
    </source>
</evidence>
<gene>
    <name evidence="8" type="ORF">ISU02_15230</name>
</gene>
<feature type="domain" description="Radical SAM core" evidence="7">
    <location>
        <begin position="1"/>
        <end position="225"/>
    </location>
</feature>
<comment type="caution">
    <text evidence="8">The sequence shown here is derived from an EMBL/GenBank/DDBJ whole genome shotgun (WGS) entry which is preliminary data.</text>
</comment>
<evidence type="ECO:0000256" key="5">
    <source>
        <dbReference type="ARBA" id="ARBA00023014"/>
    </source>
</evidence>
<dbReference type="Gene3D" id="3.20.20.70">
    <property type="entry name" value="Aldolase class I"/>
    <property type="match status" value="1"/>
</dbReference>
<dbReference type="Pfam" id="PF13186">
    <property type="entry name" value="SPASM"/>
    <property type="match status" value="1"/>
</dbReference>
<reference evidence="8 9" key="1">
    <citation type="submission" date="2020-11" db="EMBL/GenBank/DDBJ databases">
        <title>Fusibacter basophilias sp. nov.</title>
        <authorList>
            <person name="Qiu D."/>
        </authorList>
    </citation>
    <scope>NUCLEOTIDE SEQUENCE [LARGE SCALE GENOMIC DNA]</scope>
    <source>
        <strain evidence="8 9">Q10-2</strain>
    </source>
</reference>
<dbReference type="SFLD" id="SFLDS00029">
    <property type="entry name" value="Radical_SAM"/>
    <property type="match status" value="1"/>
</dbReference>
<dbReference type="SFLD" id="SFLDG01384">
    <property type="entry name" value="thioether_bond_formation_requi"/>
    <property type="match status" value="1"/>
</dbReference>
<protein>
    <submittedName>
        <fullName evidence="8">Anaerobic sulfatase maturase</fullName>
    </submittedName>
</protein>
<dbReference type="PANTHER" id="PTHR43273">
    <property type="entry name" value="ANAEROBIC SULFATASE-MATURATING ENZYME HOMOLOG ASLB-RELATED"/>
    <property type="match status" value="1"/>
</dbReference>
<evidence type="ECO:0000313" key="9">
    <source>
        <dbReference type="Proteomes" id="UP000614200"/>
    </source>
</evidence>
<dbReference type="CDD" id="cd01335">
    <property type="entry name" value="Radical_SAM"/>
    <property type="match status" value="1"/>
</dbReference>
<dbReference type="NCBIfam" id="TIGR03942">
    <property type="entry name" value="sulfatase_rSAM"/>
    <property type="match status" value="1"/>
</dbReference>
<dbReference type="Pfam" id="PF04055">
    <property type="entry name" value="Radical_SAM"/>
    <property type="match status" value="1"/>
</dbReference>
<evidence type="ECO:0000256" key="2">
    <source>
        <dbReference type="ARBA" id="ARBA00022691"/>
    </source>
</evidence>
<keyword evidence="9" id="KW-1185">Reference proteome</keyword>
<evidence type="ECO:0000313" key="8">
    <source>
        <dbReference type="EMBL" id="MBF4694462.1"/>
    </source>
</evidence>
<dbReference type="SFLD" id="SFLDG01067">
    <property type="entry name" value="SPASM/twitch_domain_containing"/>
    <property type="match status" value="1"/>
</dbReference>
<dbReference type="SUPFAM" id="SSF102114">
    <property type="entry name" value="Radical SAM enzymes"/>
    <property type="match status" value="1"/>
</dbReference>
<dbReference type="InterPro" id="IPR058240">
    <property type="entry name" value="rSAM_sf"/>
</dbReference>
<dbReference type="InterPro" id="IPR013785">
    <property type="entry name" value="Aldolase_TIM"/>
</dbReference>
<dbReference type="InterPro" id="IPR007197">
    <property type="entry name" value="rSAM"/>
</dbReference>
<comment type="similarity">
    <text evidence="6">Belongs to the radical SAM superfamily. Anaerobic sulfatase-maturating enzyme family.</text>
</comment>
<dbReference type="NCBIfam" id="TIGR04085">
    <property type="entry name" value="rSAM_more_4Fe4S"/>
    <property type="match status" value="1"/>
</dbReference>
<dbReference type="EMBL" id="JADKNH010000009">
    <property type="protein sequence ID" value="MBF4694462.1"/>
    <property type="molecule type" value="Genomic_DNA"/>
</dbReference>
<dbReference type="Proteomes" id="UP000614200">
    <property type="component" value="Unassembled WGS sequence"/>
</dbReference>
<comment type="cofactor">
    <cofactor evidence="1">
        <name>[4Fe-4S] cluster</name>
        <dbReference type="ChEBI" id="CHEBI:49883"/>
    </cofactor>
</comment>
<dbReference type="SFLD" id="SFLDG01386">
    <property type="entry name" value="main_SPASM_domain-containing"/>
    <property type="match status" value="1"/>
</dbReference>
<sequence>MPPLTVMLKPVSSSCNLNCSYCFYNDVAANRLQPSYGHMTYDTLDVILSKSFSYASEWLTIAFQGGEPTLAGLDFYQKVIALVNQYNIKQLPIHYSIQTNGYLLTSEWASFFHDNHFLVGLSLDGIAQTHNAYRKDSLDKPTFDEVMRTVDSFNQYHVEYNILTVVTDAISSHIHEIYTFYRNRNFQFLQFIPCIQPFAASTDPPLLSSEAYGRFLCALFDLWYADLMVGKIISIRQFENYLMLLKGYPPESCDMTGHCSMQYIIEANGDVYPCDFYVLDAYKIGNIATESFDSLLTHPVSNLFLKQGSINHALCADCEYHLLCKGGCRRYRQMASSHEPHLYCEAYKTFFAHALDRMKVLCQMIR</sequence>